<evidence type="ECO:0000313" key="1">
    <source>
        <dbReference type="EMBL" id="JAD65044.1"/>
    </source>
</evidence>
<name>A0A0A9BM72_ARUDO</name>
<reference evidence="1" key="2">
    <citation type="journal article" date="2015" name="Data Brief">
        <title>Shoot transcriptome of the giant reed, Arundo donax.</title>
        <authorList>
            <person name="Barrero R.A."/>
            <person name="Guerrero F.D."/>
            <person name="Moolhuijzen P."/>
            <person name="Goolsby J.A."/>
            <person name="Tidwell J."/>
            <person name="Bellgard S.E."/>
            <person name="Bellgard M.I."/>
        </authorList>
    </citation>
    <scope>NUCLEOTIDE SEQUENCE</scope>
    <source>
        <tissue evidence="1">Shoot tissue taken approximately 20 cm above the soil surface</tissue>
    </source>
</reference>
<dbReference type="AlphaFoldDB" id="A0A0A9BM72"/>
<accession>A0A0A9BM72</accession>
<protein>
    <submittedName>
        <fullName evidence="1">Uncharacterized protein</fullName>
    </submittedName>
</protein>
<sequence length="70" mass="8131">MPVHVPQLEQIISYLPCPQLEQIISYLPCPLTIFLLPQIIGMEHVCPSFQNTSLKDFNIDFPGYHWKTMD</sequence>
<organism evidence="1">
    <name type="scientific">Arundo donax</name>
    <name type="common">Giant reed</name>
    <name type="synonym">Donax arundinaceus</name>
    <dbReference type="NCBI Taxonomy" id="35708"/>
    <lineage>
        <taxon>Eukaryota</taxon>
        <taxon>Viridiplantae</taxon>
        <taxon>Streptophyta</taxon>
        <taxon>Embryophyta</taxon>
        <taxon>Tracheophyta</taxon>
        <taxon>Spermatophyta</taxon>
        <taxon>Magnoliopsida</taxon>
        <taxon>Liliopsida</taxon>
        <taxon>Poales</taxon>
        <taxon>Poaceae</taxon>
        <taxon>PACMAD clade</taxon>
        <taxon>Arundinoideae</taxon>
        <taxon>Arundineae</taxon>
        <taxon>Arundo</taxon>
    </lineage>
</organism>
<proteinExistence type="predicted"/>
<reference evidence="1" key="1">
    <citation type="submission" date="2014-09" db="EMBL/GenBank/DDBJ databases">
        <authorList>
            <person name="Magalhaes I.L.F."/>
            <person name="Oliveira U."/>
            <person name="Santos F.R."/>
            <person name="Vidigal T.H.D.A."/>
            <person name="Brescovit A.D."/>
            <person name="Santos A.J."/>
        </authorList>
    </citation>
    <scope>NUCLEOTIDE SEQUENCE</scope>
    <source>
        <tissue evidence="1">Shoot tissue taken approximately 20 cm above the soil surface</tissue>
    </source>
</reference>
<dbReference type="EMBL" id="GBRH01232851">
    <property type="protein sequence ID" value="JAD65044.1"/>
    <property type="molecule type" value="Transcribed_RNA"/>
</dbReference>